<comment type="caution">
    <text evidence="2">The sequence shown here is derived from an EMBL/GenBank/DDBJ whole genome shotgun (WGS) entry which is preliminary data.</text>
</comment>
<reference evidence="2" key="1">
    <citation type="journal article" date="2022" name="bioRxiv">
        <title>Sequencing and chromosome-scale assembly of the giantPleurodeles waltlgenome.</title>
        <authorList>
            <person name="Brown T."/>
            <person name="Elewa A."/>
            <person name="Iarovenko S."/>
            <person name="Subramanian E."/>
            <person name="Araus A.J."/>
            <person name="Petzold A."/>
            <person name="Susuki M."/>
            <person name="Suzuki K.-i.T."/>
            <person name="Hayashi T."/>
            <person name="Toyoda A."/>
            <person name="Oliveira C."/>
            <person name="Osipova E."/>
            <person name="Leigh N.D."/>
            <person name="Simon A."/>
            <person name="Yun M.H."/>
        </authorList>
    </citation>
    <scope>NUCLEOTIDE SEQUENCE</scope>
    <source>
        <strain evidence="2">20211129_DDA</strain>
        <tissue evidence="2">Liver</tissue>
    </source>
</reference>
<feature type="region of interest" description="Disordered" evidence="1">
    <location>
        <begin position="1"/>
        <end position="28"/>
    </location>
</feature>
<feature type="compositionally biased region" description="Basic and acidic residues" evidence="1">
    <location>
        <begin position="12"/>
        <end position="28"/>
    </location>
</feature>
<protein>
    <submittedName>
        <fullName evidence="2">Uncharacterized protein</fullName>
    </submittedName>
</protein>
<dbReference type="Proteomes" id="UP001066276">
    <property type="component" value="Chromosome 11"/>
</dbReference>
<sequence length="113" mass="12726">MAMPRTPAIVPGDERHDGQQFRDKEKGELITRSRKNREPLKIQCNFSKSGAHVFLKFKYNFSANSTFPGTFPQQFCSPSSADPSNPGSVSLHDFRQPYLAMVPLLSQVRISPE</sequence>
<evidence type="ECO:0000313" key="2">
    <source>
        <dbReference type="EMBL" id="KAJ1091521.1"/>
    </source>
</evidence>
<dbReference type="EMBL" id="JANPWB010000015">
    <property type="protein sequence ID" value="KAJ1091521.1"/>
    <property type="molecule type" value="Genomic_DNA"/>
</dbReference>
<evidence type="ECO:0000313" key="3">
    <source>
        <dbReference type="Proteomes" id="UP001066276"/>
    </source>
</evidence>
<accession>A0AAV7LIP8</accession>
<evidence type="ECO:0000256" key="1">
    <source>
        <dbReference type="SAM" id="MobiDB-lite"/>
    </source>
</evidence>
<organism evidence="2 3">
    <name type="scientific">Pleurodeles waltl</name>
    <name type="common">Iberian ribbed newt</name>
    <dbReference type="NCBI Taxonomy" id="8319"/>
    <lineage>
        <taxon>Eukaryota</taxon>
        <taxon>Metazoa</taxon>
        <taxon>Chordata</taxon>
        <taxon>Craniata</taxon>
        <taxon>Vertebrata</taxon>
        <taxon>Euteleostomi</taxon>
        <taxon>Amphibia</taxon>
        <taxon>Batrachia</taxon>
        <taxon>Caudata</taxon>
        <taxon>Salamandroidea</taxon>
        <taxon>Salamandridae</taxon>
        <taxon>Pleurodelinae</taxon>
        <taxon>Pleurodeles</taxon>
    </lineage>
</organism>
<keyword evidence="3" id="KW-1185">Reference proteome</keyword>
<name>A0AAV7LIP8_PLEWA</name>
<proteinExistence type="predicted"/>
<gene>
    <name evidence="2" type="ORF">NDU88_004641</name>
</gene>
<dbReference type="AlphaFoldDB" id="A0AAV7LIP8"/>